<gene>
    <name evidence="1" type="ORF">EB796_020870</name>
</gene>
<evidence type="ECO:0000313" key="2">
    <source>
        <dbReference type="Proteomes" id="UP000593567"/>
    </source>
</evidence>
<organism evidence="1 2">
    <name type="scientific">Bugula neritina</name>
    <name type="common">Brown bryozoan</name>
    <name type="synonym">Sertularia neritina</name>
    <dbReference type="NCBI Taxonomy" id="10212"/>
    <lineage>
        <taxon>Eukaryota</taxon>
        <taxon>Metazoa</taxon>
        <taxon>Spiralia</taxon>
        <taxon>Lophotrochozoa</taxon>
        <taxon>Bryozoa</taxon>
        <taxon>Gymnolaemata</taxon>
        <taxon>Cheilostomatida</taxon>
        <taxon>Flustrina</taxon>
        <taxon>Buguloidea</taxon>
        <taxon>Bugulidae</taxon>
        <taxon>Bugula</taxon>
    </lineage>
</organism>
<evidence type="ECO:0000313" key="1">
    <source>
        <dbReference type="EMBL" id="KAF6020833.1"/>
    </source>
</evidence>
<dbReference type="EMBL" id="VXIV02003143">
    <property type="protein sequence ID" value="KAF6020833.1"/>
    <property type="molecule type" value="Genomic_DNA"/>
</dbReference>
<name>A0A7J7J3Z3_BUGNE</name>
<dbReference type="OrthoDB" id="546893at2759"/>
<keyword evidence="2" id="KW-1185">Reference proteome</keyword>
<comment type="caution">
    <text evidence="1">The sequence shown here is derived from an EMBL/GenBank/DDBJ whole genome shotgun (WGS) entry which is preliminary data.</text>
</comment>
<dbReference type="AlphaFoldDB" id="A0A7J7J3Z3"/>
<proteinExistence type="predicted"/>
<sequence length="77" mass="8043">MWSEINGATFQDLMSLTNSNYGALSQAISMKCVGCLSGCILGGGYIVNGMHGGLCSAKCIVIPFCHYIVGFGCISDL</sequence>
<protein>
    <submittedName>
        <fullName evidence="1">Uncharacterized protein</fullName>
    </submittedName>
</protein>
<accession>A0A7J7J3Z3</accession>
<dbReference type="Proteomes" id="UP000593567">
    <property type="component" value="Unassembled WGS sequence"/>
</dbReference>
<reference evidence="1" key="1">
    <citation type="submission" date="2020-06" db="EMBL/GenBank/DDBJ databases">
        <title>Draft genome of Bugula neritina, a colonial animal packing powerful symbionts and potential medicines.</title>
        <authorList>
            <person name="Rayko M."/>
        </authorList>
    </citation>
    <scope>NUCLEOTIDE SEQUENCE [LARGE SCALE GENOMIC DNA]</scope>
    <source>
        <strain evidence="1">Kwan_BN1</strain>
    </source>
</reference>